<dbReference type="GO" id="GO:0006310">
    <property type="term" value="P:DNA recombination"/>
    <property type="evidence" value="ECO:0007669"/>
    <property type="project" value="UniProtKB-KW"/>
</dbReference>
<dbReference type="PROSITE" id="PS51898">
    <property type="entry name" value="TYR_RECOMBINASE"/>
    <property type="match status" value="1"/>
</dbReference>
<dbReference type="InterPro" id="IPR011010">
    <property type="entry name" value="DNA_brk_join_enz"/>
</dbReference>
<dbReference type="EMBL" id="FORA01000001">
    <property type="protein sequence ID" value="SFI53828.1"/>
    <property type="molecule type" value="Genomic_DNA"/>
</dbReference>
<name>A0A1I3J1H8_9RHOB</name>
<dbReference type="Pfam" id="PF00589">
    <property type="entry name" value="Phage_integrase"/>
    <property type="match status" value="1"/>
</dbReference>
<dbReference type="InterPro" id="IPR052925">
    <property type="entry name" value="Phage_Integrase-like_Recomb"/>
</dbReference>
<dbReference type="AlphaFoldDB" id="A0A1I3J1H8"/>
<keyword evidence="1" id="KW-0233">DNA recombination</keyword>
<dbReference type="SUPFAM" id="SSF56349">
    <property type="entry name" value="DNA breaking-rejoining enzymes"/>
    <property type="match status" value="1"/>
</dbReference>
<keyword evidence="4" id="KW-1185">Reference proteome</keyword>
<evidence type="ECO:0000259" key="2">
    <source>
        <dbReference type="PROSITE" id="PS51898"/>
    </source>
</evidence>
<gene>
    <name evidence="3" type="ORF">SAMN04488095_1168</name>
</gene>
<dbReference type="InterPro" id="IPR013762">
    <property type="entry name" value="Integrase-like_cat_sf"/>
</dbReference>
<dbReference type="GO" id="GO:0003677">
    <property type="term" value="F:DNA binding"/>
    <property type="evidence" value="ECO:0007669"/>
    <property type="project" value="InterPro"/>
</dbReference>
<dbReference type="PANTHER" id="PTHR34605">
    <property type="entry name" value="PHAGE_INTEGRASE DOMAIN-CONTAINING PROTEIN"/>
    <property type="match status" value="1"/>
</dbReference>
<dbReference type="Proteomes" id="UP000199110">
    <property type="component" value="Unassembled WGS sequence"/>
</dbReference>
<dbReference type="GO" id="GO:0015074">
    <property type="term" value="P:DNA integration"/>
    <property type="evidence" value="ECO:0007669"/>
    <property type="project" value="InterPro"/>
</dbReference>
<dbReference type="PANTHER" id="PTHR34605:SF4">
    <property type="entry name" value="DNA ADENINE METHYLTRANSFERASE"/>
    <property type="match status" value="1"/>
</dbReference>
<accession>A0A1I3J1H8</accession>
<evidence type="ECO:0000313" key="4">
    <source>
        <dbReference type="Proteomes" id="UP000199110"/>
    </source>
</evidence>
<evidence type="ECO:0000256" key="1">
    <source>
        <dbReference type="ARBA" id="ARBA00023172"/>
    </source>
</evidence>
<organism evidence="3 4">
    <name type="scientific">Jannaschia pohangensis</name>
    <dbReference type="NCBI Taxonomy" id="390807"/>
    <lineage>
        <taxon>Bacteria</taxon>
        <taxon>Pseudomonadati</taxon>
        <taxon>Pseudomonadota</taxon>
        <taxon>Alphaproteobacteria</taxon>
        <taxon>Rhodobacterales</taxon>
        <taxon>Roseobacteraceae</taxon>
        <taxon>Jannaschia</taxon>
    </lineage>
</organism>
<dbReference type="Gene3D" id="1.10.443.10">
    <property type="entry name" value="Intergrase catalytic core"/>
    <property type="match status" value="1"/>
</dbReference>
<proteinExistence type="predicted"/>
<feature type="domain" description="Tyr recombinase" evidence="2">
    <location>
        <begin position="70"/>
        <end position="276"/>
    </location>
</feature>
<evidence type="ECO:0000313" key="3">
    <source>
        <dbReference type="EMBL" id="SFI53828.1"/>
    </source>
</evidence>
<protein>
    <submittedName>
        <fullName evidence="3">Phage integrase family protein</fullName>
    </submittedName>
</protein>
<dbReference type="InterPro" id="IPR002104">
    <property type="entry name" value="Integrase_catalytic"/>
</dbReference>
<dbReference type="STRING" id="390807.SAMN04488095_1168"/>
<reference evidence="3 4" key="1">
    <citation type="submission" date="2016-10" db="EMBL/GenBank/DDBJ databases">
        <authorList>
            <person name="de Groot N.N."/>
        </authorList>
    </citation>
    <scope>NUCLEOTIDE SEQUENCE [LARGE SCALE GENOMIC DNA]</scope>
    <source>
        <strain evidence="3 4">DSM 19073</strain>
    </source>
</reference>
<sequence length="281" mass="30116">MRRWFVFLAQTVKPQSVEVACAALTATFETLGKGNAHGEPGLGTRPSPARHPEVQRVLRGIRAEHGAEPVRKRPLLIASLDTYIAASPETVRAIRDAAILCVGVYGCRRRSEIVGLDFGPGGSGSGYATITNEGLLIKLRRSKTSRAGDEELPYAIPYRRSAPRFCPVLAVERWIAAAGIAQGEALFRGVDRHGNVRAGRLRGGAVGRVVKRAATELGMDPACMGGHSLRAGGITSLAKDGLSLPDIQVQSGHKSLGTLATYVRLERSFEDSPLLRLGAYR</sequence>